<comment type="caution">
    <text evidence="2">The sequence shown here is derived from an EMBL/GenBank/DDBJ whole genome shotgun (WGS) entry which is preliminary data.</text>
</comment>
<dbReference type="EMBL" id="BARS01035438">
    <property type="protein sequence ID" value="GAG18518.1"/>
    <property type="molecule type" value="Genomic_DNA"/>
</dbReference>
<evidence type="ECO:0000313" key="2">
    <source>
        <dbReference type="EMBL" id="GAG18518.1"/>
    </source>
</evidence>
<feature type="region of interest" description="Disordered" evidence="1">
    <location>
        <begin position="57"/>
        <end position="77"/>
    </location>
</feature>
<evidence type="ECO:0000256" key="1">
    <source>
        <dbReference type="SAM" id="MobiDB-lite"/>
    </source>
</evidence>
<reference evidence="2" key="1">
    <citation type="journal article" date="2014" name="Front. Microbiol.">
        <title>High frequency of phylogenetically diverse reductive dehalogenase-homologous genes in deep subseafloor sedimentary metagenomes.</title>
        <authorList>
            <person name="Kawai M."/>
            <person name="Futagami T."/>
            <person name="Toyoda A."/>
            <person name="Takaki Y."/>
            <person name="Nishi S."/>
            <person name="Hori S."/>
            <person name="Arai W."/>
            <person name="Tsubouchi T."/>
            <person name="Morono Y."/>
            <person name="Uchiyama I."/>
            <person name="Ito T."/>
            <person name="Fujiyama A."/>
            <person name="Inagaki F."/>
            <person name="Takami H."/>
        </authorList>
    </citation>
    <scope>NUCLEOTIDE SEQUENCE</scope>
    <source>
        <strain evidence="2">Expedition CK06-06</strain>
    </source>
</reference>
<sequence>DSDMSQLKGKWGMTHEERLGAAAKANDEFFPGRDFNTLSSSDIEGLFNISTAMTGKGAPVAAQGDGTSDTMTPEEAQRRGEEILKRVMSDDSLNAQEKHKLMAKRTKMLIDYAGFSGDINALRASGM</sequence>
<accession>X0W1L4</accession>
<name>X0W1L4_9ZZZZ</name>
<proteinExistence type="predicted"/>
<dbReference type="AlphaFoldDB" id="X0W1L4"/>
<gene>
    <name evidence="2" type="ORF">S01H1_54596</name>
</gene>
<organism evidence="2">
    <name type="scientific">marine sediment metagenome</name>
    <dbReference type="NCBI Taxonomy" id="412755"/>
    <lineage>
        <taxon>unclassified sequences</taxon>
        <taxon>metagenomes</taxon>
        <taxon>ecological metagenomes</taxon>
    </lineage>
</organism>
<protein>
    <submittedName>
        <fullName evidence="2">Uncharacterized protein</fullName>
    </submittedName>
</protein>
<feature type="non-terminal residue" evidence="2">
    <location>
        <position position="1"/>
    </location>
</feature>